<dbReference type="AlphaFoldDB" id="A0AAD6SRK6"/>
<proteinExistence type="predicted"/>
<sequence length="107" mass="11975">MRTELLAFNGGPDAQEQIYVPALQDELDASFKRYRAMSRPRGAYIQMVPPAYYAGSPDAADAASPSIEHPERSYDFQPTAIVLWKLENVDICLSLPSYSIETCNRLC</sequence>
<evidence type="ECO:0000313" key="1">
    <source>
        <dbReference type="EMBL" id="KAJ7031233.1"/>
    </source>
</evidence>
<protein>
    <submittedName>
        <fullName evidence="1">Uncharacterized protein</fullName>
    </submittedName>
</protein>
<dbReference type="Proteomes" id="UP001218188">
    <property type="component" value="Unassembled WGS sequence"/>
</dbReference>
<comment type="caution">
    <text evidence="1">The sequence shown here is derived from an EMBL/GenBank/DDBJ whole genome shotgun (WGS) entry which is preliminary data.</text>
</comment>
<gene>
    <name evidence="1" type="ORF">C8F04DRAFT_1263052</name>
</gene>
<dbReference type="EMBL" id="JARJCM010000083">
    <property type="protein sequence ID" value="KAJ7031233.1"/>
    <property type="molecule type" value="Genomic_DNA"/>
</dbReference>
<reference evidence="1" key="1">
    <citation type="submission" date="2023-03" db="EMBL/GenBank/DDBJ databases">
        <title>Massive genome expansion in bonnet fungi (Mycena s.s.) driven by repeated elements and novel gene families across ecological guilds.</title>
        <authorList>
            <consortium name="Lawrence Berkeley National Laboratory"/>
            <person name="Harder C.B."/>
            <person name="Miyauchi S."/>
            <person name="Viragh M."/>
            <person name="Kuo A."/>
            <person name="Thoen E."/>
            <person name="Andreopoulos B."/>
            <person name="Lu D."/>
            <person name="Skrede I."/>
            <person name="Drula E."/>
            <person name="Henrissat B."/>
            <person name="Morin E."/>
            <person name="Kohler A."/>
            <person name="Barry K."/>
            <person name="LaButti K."/>
            <person name="Morin E."/>
            <person name="Salamov A."/>
            <person name="Lipzen A."/>
            <person name="Mereny Z."/>
            <person name="Hegedus B."/>
            <person name="Baldrian P."/>
            <person name="Stursova M."/>
            <person name="Weitz H."/>
            <person name="Taylor A."/>
            <person name="Grigoriev I.V."/>
            <person name="Nagy L.G."/>
            <person name="Martin F."/>
            <person name="Kauserud H."/>
        </authorList>
    </citation>
    <scope>NUCLEOTIDE SEQUENCE</scope>
    <source>
        <strain evidence="1">CBHHK200</strain>
    </source>
</reference>
<evidence type="ECO:0000313" key="2">
    <source>
        <dbReference type="Proteomes" id="UP001218188"/>
    </source>
</evidence>
<keyword evidence="2" id="KW-1185">Reference proteome</keyword>
<organism evidence="1 2">
    <name type="scientific">Mycena alexandri</name>
    <dbReference type="NCBI Taxonomy" id="1745969"/>
    <lineage>
        <taxon>Eukaryota</taxon>
        <taxon>Fungi</taxon>
        <taxon>Dikarya</taxon>
        <taxon>Basidiomycota</taxon>
        <taxon>Agaricomycotina</taxon>
        <taxon>Agaricomycetes</taxon>
        <taxon>Agaricomycetidae</taxon>
        <taxon>Agaricales</taxon>
        <taxon>Marasmiineae</taxon>
        <taxon>Mycenaceae</taxon>
        <taxon>Mycena</taxon>
    </lineage>
</organism>
<accession>A0AAD6SRK6</accession>
<name>A0AAD6SRK6_9AGAR</name>